<proteinExistence type="predicted"/>
<evidence type="ECO:0000256" key="3">
    <source>
        <dbReference type="ARBA" id="ARBA00023163"/>
    </source>
</evidence>
<evidence type="ECO:0000313" key="8">
    <source>
        <dbReference type="Proteomes" id="UP001515780"/>
    </source>
</evidence>
<evidence type="ECO:0000256" key="2">
    <source>
        <dbReference type="ARBA" id="ARBA00023125"/>
    </source>
</evidence>
<dbReference type="PROSITE" id="PS50110">
    <property type="entry name" value="RESPONSE_REGULATORY"/>
    <property type="match status" value="1"/>
</dbReference>
<evidence type="ECO:0000259" key="5">
    <source>
        <dbReference type="PROSITE" id="PS50043"/>
    </source>
</evidence>
<dbReference type="SMART" id="SM00421">
    <property type="entry name" value="HTH_LUXR"/>
    <property type="match status" value="1"/>
</dbReference>
<dbReference type="SUPFAM" id="SSF52172">
    <property type="entry name" value="CheY-like"/>
    <property type="match status" value="1"/>
</dbReference>
<dbReference type="InterPro" id="IPR016032">
    <property type="entry name" value="Sig_transdc_resp-reg_C-effctor"/>
</dbReference>
<comment type="caution">
    <text evidence="7">The sequence shown here is derived from an EMBL/GenBank/DDBJ whole genome shotgun (WGS) entry which is preliminary data.</text>
</comment>
<name>A0ABX0RVN1_9GAMM</name>
<dbReference type="InterPro" id="IPR011006">
    <property type="entry name" value="CheY-like_superfamily"/>
</dbReference>
<gene>
    <name evidence="7" type="ORF">F3J37_20275</name>
</gene>
<dbReference type="SUPFAM" id="SSF46894">
    <property type="entry name" value="C-terminal effector domain of the bipartite response regulators"/>
    <property type="match status" value="1"/>
</dbReference>
<dbReference type="EMBL" id="VWXC01000017">
    <property type="protein sequence ID" value="NIG21017.1"/>
    <property type="molecule type" value="Genomic_DNA"/>
</dbReference>
<keyword evidence="3" id="KW-0804">Transcription</keyword>
<evidence type="ECO:0000313" key="7">
    <source>
        <dbReference type="EMBL" id="NIG21017.1"/>
    </source>
</evidence>
<dbReference type="CDD" id="cd06170">
    <property type="entry name" value="LuxR_C_like"/>
    <property type="match status" value="1"/>
</dbReference>
<dbReference type="PRINTS" id="PR00038">
    <property type="entry name" value="HTHLUXR"/>
</dbReference>
<dbReference type="Pfam" id="PF00072">
    <property type="entry name" value="Response_reg"/>
    <property type="match status" value="1"/>
</dbReference>
<reference evidence="7 8" key="1">
    <citation type="journal article" date="2019" name="bioRxiv">
        <title>Bacteria contribute to plant secondary compound degradation in a generalist herbivore system.</title>
        <authorList>
            <person name="Francoeur C.B."/>
            <person name="Khadempour L."/>
            <person name="Moreira-Soto R.D."/>
            <person name="Gotting K."/>
            <person name="Book A.J."/>
            <person name="Pinto-Tomas A.A."/>
            <person name="Keefover-Ring K."/>
            <person name="Currie C.R."/>
        </authorList>
    </citation>
    <scope>NUCLEOTIDE SEQUENCE [LARGE SCALE GENOMIC DNA]</scope>
    <source>
        <strain evidence="7">Al-1710</strain>
    </source>
</reference>
<dbReference type="RefSeq" id="WP_166935333.1">
    <property type="nucleotide sequence ID" value="NZ_VWXC01000017.1"/>
</dbReference>
<dbReference type="Gene3D" id="1.10.10.10">
    <property type="entry name" value="Winged helix-like DNA-binding domain superfamily/Winged helix DNA-binding domain"/>
    <property type="match status" value="1"/>
</dbReference>
<dbReference type="PROSITE" id="PS00622">
    <property type="entry name" value="HTH_LUXR_1"/>
    <property type="match status" value="1"/>
</dbReference>
<dbReference type="PANTHER" id="PTHR43214">
    <property type="entry name" value="TWO-COMPONENT RESPONSE REGULATOR"/>
    <property type="match status" value="1"/>
</dbReference>
<feature type="domain" description="HTH luxR-type" evidence="5">
    <location>
        <begin position="140"/>
        <end position="205"/>
    </location>
</feature>
<dbReference type="PANTHER" id="PTHR43214:SF41">
    <property type="entry name" value="NITRATE_NITRITE RESPONSE REGULATOR PROTEIN NARP"/>
    <property type="match status" value="1"/>
</dbReference>
<dbReference type="InterPro" id="IPR001789">
    <property type="entry name" value="Sig_transdc_resp-reg_receiver"/>
</dbReference>
<dbReference type="InterPro" id="IPR000792">
    <property type="entry name" value="Tscrpt_reg_LuxR_C"/>
</dbReference>
<feature type="domain" description="Response regulatory" evidence="6">
    <location>
        <begin position="3"/>
        <end position="117"/>
    </location>
</feature>
<evidence type="ECO:0000256" key="1">
    <source>
        <dbReference type="ARBA" id="ARBA00023015"/>
    </source>
</evidence>
<keyword evidence="1" id="KW-0805">Transcription regulation</keyword>
<dbReference type="InterPro" id="IPR039420">
    <property type="entry name" value="WalR-like"/>
</dbReference>
<organism evidence="7 8">
    <name type="scientific">Candidatus Pantoea communis</name>
    <dbReference type="NCBI Taxonomy" id="2608354"/>
    <lineage>
        <taxon>Bacteria</taxon>
        <taxon>Pseudomonadati</taxon>
        <taxon>Pseudomonadota</taxon>
        <taxon>Gammaproteobacteria</taxon>
        <taxon>Enterobacterales</taxon>
        <taxon>Erwiniaceae</taxon>
        <taxon>Pantoea</taxon>
    </lineage>
</organism>
<dbReference type="Proteomes" id="UP001515780">
    <property type="component" value="Unassembled WGS sequence"/>
</dbReference>
<evidence type="ECO:0000256" key="4">
    <source>
        <dbReference type="PROSITE-ProRule" id="PRU00169"/>
    </source>
</evidence>
<accession>A0ABX0RVN1</accession>
<keyword evidence="8" id="KW-1185">Reference proteome</keyword>
<dbReference type="InterPro" id="IPR036388">
    <property type="entry name" value="WH-like_DNA-bd_sf"/>
</dbReference>
<dbReference type="PROSITE" id="PS50043">
    <property type="entry name" value="HTH_LUXR_2"/>
    <property type="match status" value="1"/>
</dbReference>
<dbReference type="Pfam" id="PF00196">
    <property type="entry name" value="GerE"/>
    <property type="match status" value="1"/>
</dbReference>
<dbReference type="SMART" id="SM00448">
    <property type="entry name" value="REC"/>
    <property type="match status" value="1"/>
</dbReference>
<comment type="caution">
    <text evidence="4">Lacks conserved residue(s) required for the propagation of feature annotation.</text>
</comment>
<keyword evidence="2" id="KW-0238">DNA-binding</keyword>
<protein>
    <submittedName>
        <fullName evidence="7">Response regulator transcription factor</fullName>
    </submittedName>
</protein>
<sequence length="207" mass="23001">MKTAIIINDHPDHCRERVMALKNSGIAVLADCLPEVEALDQVQRRCPDLLVVNLINNIEGLTLLSAFRALSGAMKILVIATPHSGHFAQRCLDAGADGYVIASDQLSEFKEAVRMVMRGYSFAPAQDFPTAAHRRYGASDEQRLRMLSAREMTVLILLAKGMGNKQIGAQLSLSEKTVSTYKHRLKLKLNITSVVELIDFARRYHLL</sequence>
<evidence type="ECO:0000259" key="6">
    <source>
        <dbReference type="PROSITE" id="PS50110"/>
    </source>
</evidence>
<dbReference type="Gene3D" id="3.40.50.2300">
    <property type="match status" value="1"/>
</dbReference>